<gene>
    <name evidence="12 13" type="primary">crcB</name>
    <name evidence="12" type="synonym">fluC</name>
    <name evidence="13" type="ORF">U1T56_16160</name>
</gene>
<keyword evidence="4 12" id="KW-0812">Transmembrane</keyword>
<evidence type="ECO:0000256" key="4">
    <source>
        <dbReference type="ARBA" id="ARBA00022692"/>
    </source>
</evidence>
<feature type="binding site" evidence="12">
    <location>
        <position position="112"/>
    </location>
    <ligand>
        <name>Na(+)</name>
        <dbReference type="ChEBI" id="CHEBI:29101"/>
        <note>structural</note>
    </ligand>
</feature>
<evidence type="ECO:0000256" key="8">
    <source>
        <dbReference type="ARBA" id="ARBA00023136"/>
    </source>
</evidence>
<comment type="activity regulation">
    <text evidence="12">Na(+) is not transported, but it plays an essential structural role and its presence is essential for fluoride channel function.</text>
</comment>
<keyword evidence="3" id="KW-0997">Cell inner membrane</keyword>
<evidence type="ECO:0000256" key="5">
    <source>
        <dbReference type="ARBA" id="ARBA00022989"/>
    </source>
</evidence>
<evidence type="ECO:0000256" key="1">
    <source>
        <dbReference type="ARBA" id="ARBA00004651"/>
    </source>
</evidence>
<dbReference type="Pfam" id="PF02537">
    <property type="entry name" value="CRCB"/>
    <property type="match status" value="1"/>
</dbReference>
<evidence type="ECO:0000256" key="6">
    <source>
        <dbReference type="ARBA" id="ARBA00023053"/>
    </source>
</evidence>
<evidence type="ECO:0000256" key="10">
    <source>
        <dbReference type="ARBA" id="ARBA00035120"/>
    </source>
</evidence>
<evidence type="ECO:0000313" key="13">
    <source>
        <dbReference type="EMBL" id="MEK0084689.1"/>
    </source>
</evidence>
<proteinExistence type="inferred from homology"/>
<comment type="similarity">
    <text evidence="10 12">Belongs to the fluoride channel Fluc/FEX (TC 1.A.43) family.</text>
</comment>
<protein>
    <recommendedName>
        <fullName evidence="12">Fluoride-specific ion channel FluC</fullName>
    </recommendedName>
</protein>
<keyword evidence="2 12" id="KW-1003">Cell membrane</keyword>
<feature type="transmembrane region" description="Helical" evidence="12">
    <location>
        <begin position="134"/>
        <end position="154"/>
    </location>
</feature>
<evidence type="ECO:0000256" key="12">
    <source>
        <dbReference type="HAMAP-Rule" id="MF_00454"/>
    </source>
</evidence>
<comment type="function">
    <text evidence="12">Fluoride-specific ion channel. Important for reducing fluoride concentration in the cell, thus reducing its toxicity.</text>
</comment>
<feature type="transmembrane region" description="Helical" evidence="12">
    <location>
        <begin position="38"/>
        <end position="56"/>
    </location>
</feature>
<dbReference type="NCBIfam" id="NF010802">
    <property type="entry name" value="PRK14206.1"/>
    <property type="match status" value="1"/>
</dbReference>
<feature type="transmembrane region" description="Helical" evidence="12">
    <location>
        <begin position="68"/>
        <end position="90"/>
    </location>
</feature>
<evidence type="ECO:0000256" key="11">
    <source>
        <dbReference type="ARBA" id="ARBA00035585"/>
    </source>
</evidence>
<keyword evidence="7 12" id="KW-0406">Ion transport</keyword>
<keyword evidence="14" id="KW-1185">Reference proteome</keyword>
<keyword evidence="5 12" id="KW-1133">Transmembrane helix</keyword>
<feature type="transmembrane region" description="Helical" evidence="12">
    <location>
        <begin position="102"/>
        <end position="122"/>
    </location>
</feature>
<keyword evidence="12" id="KW-0479">Metal-binding</keyword>
<dbReference type="HAMAP" id="MF_00454">
    <property type="entry name" value="FluC"/>
    <property type="match status" value="1"/>
</dbReference>
<sequence>MSGPGGQVIEPRTRTARDAARARLRARVARRWMATVTTYFWIACGSALGGMSRFWCSGFVAKRFGGTFPWGTMLVNVVGSFIIGFFATLTGPDGRLLVSPNARQFVMVGICGGYTTFSSFSLQTLSLLRDEEWLLAGLNIVLSVVLCMLSVWLGHVAASNLNELQGA</sequence>
<dbReference type="NCBIfam" id="TIGR00494">
    <property type="entry name" value="crcB"/>
    <property type="match status" value="1"/>
</dbReference>
<dbReference type="InterPro" id="IPR003691">
    <property type="entry name" value="FluC"/>
</dbReference>
<evidence type="ECO:0000256" key="9">
    <source>
        <dbReference type="ARBA" id="ARBA00023303"/>
    </source>
</evidence>
<dbReference type="Proteomes" id="UP001375743">
    <property type="component" value="Unassembled WGS sequence"/>
</dbReference>
<accession>A0ABU8XWD3</accession>
<dbReference type="PANTHER" id="PTHR28259">
    <property type="entry name" value="FLUORIDE EXPORT PROTEIN 1-RELATED"/>
    <property type="match status" value="1"/>
</dbReference>
<keyword evidence="6 12" id="KW-0915">Sodium</keyword>
<keyword evidence="8 12" id="KW-0472">Membrane</keyword>
<comment type="caution">
    <text evidence="13">The sequence shown here is derived from an EMBL/GenBank/DDBJ whole genome shotgun (WGS) entry which is preliminary data.</text>
</comment>
<organism evidence="13 14">
    <name type="scientific">Benzoatithermus flavus</name>
    <dbReference type="NCBI Taxonomy" id="3108223"/>
    <lineage>
        <taxon>Bacteria</taxon>
        <taxon>Pseudomonadati</taxon>
        <taxon>Pseudomonadota</taxon>
        <taxon>Alphaproteobacteria</taxon>
        <taxon>Geminicoccales</taxon>
        <taxon>Geminicoccaceae</taxon>
        <taxon>Benzoatithermus</taxon>
    </lineage>
</organism>
<comment type="subcellular location">
    <subcellularLocation>
        <location evidence="1 12">Cell membrane</location>
        <topology evidence="1 12">Multi-pass membrane protein</topology>
    </subcellularLocation>
</comment>
<comment type="catalytic activity">
    <reaction evidence="11">
        <text>fluoride(in) = fluoride(out)</text>
        <dbReference type="Rhea" id="RHEA:76159"/>
        <dbReference type="ChEBI" id="CHEBI:17051"/>
    </reaction>
    <physiologicalReaction direction="left-to-right" evidence="11">
        <dbReference type="Rhea" id="RHEA:76160"/>
    </physiologicalReaction>
</comment>
<evidence type="ECO:0000256" key="3">
    <source>
        <dbReference type="ARBA" id="ARBA00022519"/>
    </source>
</evidence>
<dbReference type="EMBL" id="JBBLZC010000017">
    <property type="protein sequence ID" value="MEK0084689.1"/>
    <property type="molecule type" value="Genomic_DNA"/>
</dbReference>
<dbReference type="PANTHER" id="PTHR28259:SF1">
    <property type="entry name" value="FLUORIDE EXPORT PROTEIN 1-RELATED"/>
    <property type="match status" value="1"/>
</dbReference>
<keyword evidence="9 12" id="KW-0407">Ion channel</keyword>
<evidence type="ECO:0000256" key="7">
    <source>
        <dbReference type="ARBA" id="ARBA00023065"/>
    </source>
</evidence>
<reference evidence="13 14" key="1">
    <citation type="submission" date="2024-01" db="EMBL/GenBank/DDBJ databases">
        <title>Multi-omics insights into the function and evolution of sodium benzoate biodegradation pathways in Benzoatithermus flavus gen. nov., sp. nov. from hot spring.</title>
        <authorList>
            <person name="Hu C.-J."/>
            <person name="Li W.-J."/>
        </authorList>
    </citation>
    <scope>NUCLEOTIDE SEQUENCE [LARGE SCALE GENOMIC DNA]</scope>
    <source>
        <strain evidence="13 14">SYSU G07066</strain>
    </source>
</reference>
<name>A0ABU8XWD3_9PROT</name>
<feature type="binding site" evidence="12">
    <location>
        <position position="115"/>
    </location>
    <ligand>
        <name>Na(+)</name>
        <dbReference type="ChEBI" id="CHEBI:29101"/>
        <note>structural</note>
    </ligand>
</feature>
<dbReference type="NCBIfam" id="NF010799">
    <property type="entry name" value="PRK14203.1"/>
    <property type="match status" value="1"/>
</dbReference>
<keyword evidence="12" id="KW-0813">Transport</keyword>
<evidence type="ECO:0000256" key="2">
    <source>
        <dbReference type="ARBA" id="ARBA00022475"/>
    </source>
</evidence>
<evidence type="ECO:0000313" key="14">
    <source>
        <dbReference type="Proteomes" id="UP001375743"/>
    </source>
</evidence>